<dbReference type="EMBL" id="NBNE01000190">
    <property type="protein sequence ID" value="OWZ21773.1"/>
    <property type="molecule type" value="Genomic_DNA"/>
</dbReference>
<protein>
    <recommendedName>
        <fullName evidence="4">Transmembrane protein</fullName>
    </recommendedName>
</protein>
<organism evidence="2 3">
    <name type="scientific">Phytophthora megakarya</name>
    <dbReference type="NCBI Taxonomy" id="4795"/>
    <lineage>
        <taxon>Eukaryota</taxon>
        <taxon>Sar</taxon>
        <taxon>Stramenopiles</taxon>
        <taxon>Oomycota</taxon>
        <taxon>Peronosporomycetes</taxon>
        <taxon>Peronosporales</taxon>
        <taxon>Peronosporaceae</taxon>
        <taxon>Phytophthora</taxon>
    </lineage>
</organism>
<keyword evidence="1" id="KW-0472">Membrane</keyword>
<feature type="transmembrane region" description="Helical" evidence="1">
    <location>
        <begin position="332"/>
        <end position="353"/>
    </location>
</feature>
<feature type="transmembrane region" description="Helical" evidence="1">
    <location>
        <begin position="373"/>
        <end position="406"/>
    </location>
</feature>
<gene>
    <name evidence="2" type="ORF">PHMEG_0003630</name>
</gene>
<feature type="transmembrane region" description="Helical" evidence="1">
    <location>
        <begin position="31"/>
        <end position="50"/>
    </location>
</feature>
<dbReference type="Proteomes" id="UP000198211">
    <property type="component" value="Unassembled WGS sequence"/>
</dbReference>
<name>A0A225WW02_9STRA</name>
<reference evidence="3" key="1">
    <citation type="submission" date="2017-03" db="EMBL/GenBank/DDBJ databases">
        <title>Phytopthora megakarya and P. palmivora, two closely related causual agents of cacao black pod achieved similar genome size and gene model numbers by different mechanisms.</title>
        <authorList>
            <person name="Ali S."/>
            <person name="Shao J."/>
            <person name="Larry D.J."/>
            <person name="Kronmiller B."/>
            <person name="Shen D."/>
            <person name="Strem M.D."/>
            <person name="Melnick R.L."/>
            <person name="Guiltinan M.J."/>
            <person name="Tyler B.M."/>
            <person name="Meinhardt L.W."/>
            <person name="Bailey B.A."/>
        </authorList>
    </citation>
    <scope>NUCLEOTIDE SEQUENCE [LARGE SCALE GENOMIC DNA]</scope>
    <source>
        <strain evidence="3">zdho120</strain>
    </source>
</reference>
<evidence type="ECO:0008006" key="4">
    <source>
        <dbReference type="Google" id="ProtNLM"/>
    </source>
</evidence>
<keyword evidence="3" id="KW-1185">Reference proteome</keyword>
<accession>A0A225WW02</accession>
<dbReference type="STRING" id="4795.A0A225WW02"/>
<evidence type="ECO:0000256" key="1">
    <source>
        <dbReference type="SAM" id="Phobius"/>
    </source>
</evidence>
<evidence type="ECO:0000313" key="2">
    <source>
        <dbReference type="EMBL" id="OWZ21773.1"/>
    </source>
</evidence>
<comment type="caution">
    <text evidence="2">The sequence shown here is derived from an EMBL/GenBank/DDBJ whole genome shotgun (WGS) entry which is preliminary data.</text>
</comment>
<feature type="transmembrane region" description="Helical" evidence="1">
    <location>
        <begin position="293"/>
        <end position="311"/>
    </location>
</feature>
<evidence type="ECO:0000313" key="3">
    <source>
        <dbReference type="Proteomes" id="UP000198211"/>
    </source>
</evidence>
<proteinExistence type="predicted"/>
<feature type="transmembrane region" description="Helical" evidence="1">
    <location>
        <begin position="269"/>
        <end position="287"/>
    </location>
</feature>
<keyword evidence="1" id="KW-1133">Transmembrane helix</keyword>
<dbReference type="AlphaFoldDB" id="A0A225WW02"/>
<sequence length="548" mass="62873">MISSPAQSVNNGVISVATYARRSLTAQRMLMLAWFSVGVVPFLLQARSFLKFVTPHKITETLVAPPHAGRETINLAELCPVTGFLMAHVWWNVVPTHYYVVENGRICHVVVPQYNSHGSYRVDNFKTTPFHTTPSTCKNDSYGVENYFYHGSVGYYAFYKEGKGTYCDLDKTVYELVGGLGTFDINGWYLAQDGGSDTYRRSYWYGTVGTIWLLYRSLVLRRSYIACKRYGRRCEEVGQFLGRQPAIVFVNENLRLVAHGATNYQRFMLLYFLIEGLMSDLFLLVAHDGFLAKMQYISIGYNLSGMLLLVWEIVENMKWLNERKRMLIKRLLYSYESSWLGELLSASVQQYFLVSLNRSNLKESRPTAMAVSYYVWSFLWHTMYVMMLIAFIVSVRMIWAIVFVLLRHRTLSIFSKVCYIDSVLGPRCRMTMLGSYRLERERLFYTSEALKAFGILKMVEEDGAEFLVVYKLHWVSAPIDNLVVIGSISGRLVQTCRERPCRGVVNFIERNLGGVLEQAESNREMLGPRISHNAVGPVPMNILPSSKF</sequence>
<keyword evidence="1" id="KW-0812">Transmembrane</keyword>
<dbReference type="OrthoDB" id="110688at2759"/>